<dbReference type="EMBL" id="JAYMYQ010000006">
    <property type="protein sequence ID" value="KAK7324309.1"/>
    <property type="molecule type" value="Genomic_DNA"/>
</dbReference>
<comment type="caution">
    <text evidence="2">The sequence shown here is derived from an EMBL/GenBank/DDBJ whole genome shotgun (WGS) entry which is preliminary data.</text>
</comment>
<organism evidence="2 3">
    <name type="scientific">Canavalia gladiata</name>
    <name type="common">Sword bean</name>
    <name type="synonym">Dolichos gladiatus</name>
    <dbReference type="NCBI Taxonomy" id="3824"/>
    <lineage>
        <taxon>Eukaryota</taxon>
        <taxon>Viridiplantae</taxon>
        <taxon>Streptophyta</taxon>
        <taxon>Embryophyta</taxon>
        <taxon>Tracheophyta</taxon>
        <taxon>Spermatophyta</taxon>
        <taxon>Magnoliopsida</taxon>
        <taxon>eudicotyledons</taxon>
        <taxon>Gunneridae</taxon>
        <taxon>Pentapetalae</taxon>
        <taxon>rosids</taxon>
        <taxon>fabids</taxon>
        <taxon>Fabales</taxon>
        <taxon>Fabaceae</taxon>
        <taxon>Papilionoideae</taxon>
        <taxon>50 kb inversion clade</taxon>
        <taxon>NPAAA clade</taxon>
        <taxon>indigoferoid/millettioid clade</taxon>
        <taxon>Phaseoleae</taxon>
        <taxon>Canavalia</taxon>
    </lineage>
</organism>
<gene>
    <name evidence="2" type="ORF">VNO77_27842</name>
</gene>
<name>A0AAN9KYK6_CANGL</name>
<feature type="compositionally biased region" description="Basic and acidic residues" evidence="1">
    <location>
        <begin position="18"/>
        <end position="29"/>
    </location>
</feature>
<evidence type="ECO:0000313" key="3">
    <source>
        <dbReference type="Proteomes" id="UP001367508"/>
    </source>
</evidence>
<evidence type="ECO:0000256" key="1">
    <source>
        <dbReference type="SAM" id="MobiDB-lite"/>
    </source>
</evidence>
<accession>A0AAN9KYK6</accession>
<dbReference type="AlphaFoldDB" id="A0AAN9KYK6"/>
<protein>
    <submittedName>
        <fullName evidence="2">Uncharacterized protein</fullName>
    </submittedName>
</protein>
<reference evidence="2 3" key="1">
    <citation type="submission" date="2024-01" db="EMBL/GenBank/DDBJ databases">
        <title>The genomes of 5 underutilized Papilionoideae crops provide insights into root nodulation and disease resistanc.</title>
        <authorList>
            <person name="Jiang F."/>
        </authorList>
    </citation>
    <scope>NUCLEOTIDE SEQUENCE [LARGE SCALE GENOMIC DNA]</scope>
    <source>
        <strain evidence="2">LVBAO_FW01</strain>
        <tissue evidence="2">Leaves</tissue>
    </source>
</reference>
<feature type="region of interest" description="Disordered" evidence="1">
    <location>
        <begin position="18"/>
        <end position="38"/>
    </location>
</feature>
<evidence type="ECO:0000313" key="2">
    <source>
        <dbReference type="EMBL" id="KAK7324309.1"/>
    </source>
</evidence>
<sequence length="76" mass="8678">MSVTMHLLVVSEDIWRQQRKETEKGKKDEDEGEGEGDIATVAVAMGRPIVYTFEFKRGEKSREKVNKVTIAHNLMV</sequence>
<proteinExistence type="predicted"/>
<dbReference type="Proteomes" id="UP001367508">
    <property type="component" value="Unassembled WGS sequence"/>
</dbReference>
<keyword evidence="3" id="KW-1185">Reference proteome</keyword>